<evidence type="ECO:0000313" key="2">
    <source>
        <dbReference type="EMBL" id="KFM75465.1"/>
    </source>
</evidence>
<feature type="chain" id="PRO_5001830421" evidence="1">
    <location>
        <begin position="20"/>
        <end position="51"/>
    </location>
</feature>
<keyword evidence="1" id="KW-0732">Signal</keyword>
<name>A0A087UDM6_STEMI</name>
<keyword evidence="3" id="KW-1185">Reference proteome</keyword>
<dbReference type="EMBL" id="KK119360">
    <property type="protein sequence ID" value="KFM75465.1"/>
    <property type="molecule type" value="Genomic_DNA"/>
</dbReference>
<feature type="non-terminal residue" evidence="2">
    <location>
        <position position="51"/>
    </location>
</feature>
<reference evidence="2 3" key="1">
    <citation type="submission" date="2013-11" db="EMBL/GenBank/DDBJ databases">
        <title>Genome sequencing of Stegodyphus mimosarum.</title>
        <authorList>
            <person name="Bechsgaard J."/>
        </authorList>
    </citation>
    <scope>NUCLEOTIDE SEQUENCE [LARGE SCALE GENOMIC DNA]</scope>
</reference>
<evidence type="ECO:0000313" key="3">
    <source>
        <dbReference type="Proteomes" id="UP000054359"/>
    </source>
</evidence>
<gene>
    <name evidence="2" type="ORF">X975_23468</name>
</gene>
<evidence type="ECO:0000256" key="1">
    <source>
        <dbReference type="SAM" id="SignalP"/>
    </source>
</evidence>
<proteinExistence type="predicted"/>
<dbReference type="Proteomes" id="UP000054359">
    <property type="component" value="Unassembled WGS sequence"/>
</dbReference>
<organism evidence="2 3">
    <name type="scientific">Stegodyphus mimosarum</name>
    <name type="common">African social velvet spider</name>
    <dbReference type="NCBI Taxonomy" id="407821"/>
    <lineage>
        <taxon>Eukaryota</taxon>
        <taxon>Metazoa</taxon>
        <taxon>Ecdysozoa</taxon>
        <taxon>Arthropoda</taxon>
        <taxon>Chelicerata</taxon>
        <taxon>Arachnida</taxon>
        <taxon>Araneae</taxon>
        <taxon>Araneomorphae</taxon>
        <taxon>Entelegynae</taxon>
        <taxon>Eresoidea</taxon>
        <taxon>Eresidae</taxon>
        <taxon>Stegodyphus</taxon>
    </lineage>
</organism>
<protein>
    <submittedName>
        <fullName evidence="2">Uncharacterized protein</fullName>
    </submittedName>
</protein>
<accession>A0A087UDM6</accession>
<dbReference type="AlphaFoldDB" id="A0A087UDM6"/>
<sequence length="51" mass="5547">MKFLVFAVFISILLASAYGGIIPKLIGHGYHYGGHQGSYGYYGQGSYGHSY</sequence>
<feature type="signal peptide" evidence="1">
    <location>
        <begin position="1"/>
        <end position="19"/>
    </location>
</feature>